<dbReference type="WBParaSite" id="L893_g1527.t1">
    <property type="protein sequence ID" value="L893_g1527.t1"/>
    <property type="gene ID" value="L893_g1527"/>
</dbReference>
<organism evidence="1 2">
    <name type="scientific">Steinernema glaseri</name>
    <dbReference type="NCBI Taxonomy" id="37863"/>
    <lineage>
        <taxon>Eukaryota</taxon>
        <taxon>Metazoa</taxon>
        <taxon>Ecdysozoa</taxon>
        <taxon>Nematoda</taxon>
        <taxon>Chromadorea</taxon>
        <taxon>Rhabditida</taxon>
        <taxon>Tylenchina</taxon>
        <taxon>Panagrolaimomorpha</taxon>
        <taxon>Strongyloidoidea</taxon>
        <taxon>Steinernematidae</taxon>
        <taxon>Steinernema</taxon>
    </lineage>
</organism>
<name>A0A1I7YDG7_9BILA</name>
<dbReference type="AlphaFoldDB" id="A0A1I7YDG7"/>
<dbReference type="Proteomes" id="UP000095287">
    <property type="component" value="Unplaced"/>
</dbReference>
<evidence type="ECO:0000313" key="2">
    <source>
        <dbReference type="WBParaSite" id="L893_g1527.t1"/>
    </source>
</evidence>
<reference evidence="2" key="1">
    <citation type="submission" date="2016-11" db="UniProtKB">
        <authorList>
            <consortium name="WormBaseParasite"/>
        </authorList>
    </citation>
    <scope>IDENTIFICATION</scope>
</reference>
<keyword evidence="1" id="KW-1185">Reference proteome</keyword>
<sequence>MNSIPLVFCNHVMANLNAGDSKYGIMSVFLTGTWKIAAQSYWRQIQEIHVRVFHVDGAWGYCIITDYIEKPFYARVLDDLLRMDRRFLRCTSISVGLVRSPRYKSIQCSKEELFGRVIPFFIQQSTPNTYLDITYIEYHPLGDVQEFLDYFQSYNGFRLRRLELSYFGQESDDFLAAWLKRDCSLLKLKLDESWPESKRVEL</sequence>
<protein>
    <submittedName>
        <fullName evidence="2">FTH domain-containing protein</fullName>
    </submittedName>
</protein>
<accession>A0A1I7YDG7</accession>
<evidence type="ECO:0000313" key="1">
    <source>
        <dbReference type="Proteomes" id="UP000095287"/>
    </source>
</evidence>
<proteinExistence type="predicted"/>